<dbReference type="PANTHER" id="PTHR11703">
    <property type="entry name" value="DEOXYHYPUSINE SYNTHASE"/>
    <property type="match status" value="1"/>
</dbReference>
<gene>
    <name evidence="9" type="primary">dys</name>
    <name evidence="10" type="ordered locus">Mthe_1200</name>
</gene>
<sequence>MDRVRQLSVKPGMSVDELVRGMEGCGFGARRLAHAAEIYQEMVEEDYRKFFTLAGAMVPAGMRNLISDLIRRGMIDVLVTTGANLVHDIVESFSHHRLGYLEADDSELRRSGISRIYDVYITDDDFVRFEELVQNLLPDREAPISGRDLLAEIGSGIDDRRSILRSASDCGVPVFCPAITDSMIGLQAWLHRQTKKLNIDVLEDVREIVDICYESERAGILMVGGGVPKNFALQSMLVTPNSFRLAIQLTTDHPEAGGLSGATLSEAISWGKIDPEGKHVTVYGDATITLPLLVASVITRIEERCERN</sequence>
<dbReference type="EC" id="2.5.1.46" evidence="9"/>
<evidence type="ECO:0000256" key="3">
    <source>
        <dbReference type="ARBA" id="ARBA00002823"/>
    </source>
</evidence>
<organism evidence="10 11">
    <name type="scientific">Methanothrix thermoacetophila (strain DSM 6194 / JCM 14653 / NBRC 101360 / PT)</name>
    <name type="common">Methanosaeta thermophila</name>
    <dbReference type="NCBI Taxonomy" id="349307"/>
    <lineage>
        <taxon>Archaea</taxon>
        <taxon>Methanobacteriati</taxon>
        <taxon>Methanobacteriota</taxon>
        <taxon>Stenosarchaea group</taxon>
        <taxon>Methanomicrobia</taxon>
        <taxon>Methanotrichales</taxon>
        <taxon>Methanotrichaceae</taxon>
        <taxon>Methanothrix</taxon>
    </lineage>
</organism>
<dbReference type="HOGENOM" id="CLU_039781_1_0_2"/>
<dbReference type="PANTHER" id="PTHR11703:SF2">
    <property type="entry name" value="DEOXYHYPUSINE SYNTHASE-LIKE PROTEIN"/>
    <property type="match status" value="1"/>
</dbReference>
<feature type="active site" description="Nucleophile" evidence="9">
    <location>
        <position position="272"/>
    </location>
</feature>
<evidence type="ECO:0000313" key="10">
    <source>
        <dbReference type="EMBL" id="ABK14981.1"/>
    </source>
</evidence>
<reference evidence="10 11" key="1">
    <citation type="submission" date="2006-10" db="EMBL/GenBank/DDBJ databases">
        <title>Complete sequence of Methanosaeta thermophila PT.</title>
        <authorList>
            <consortium name="US DOE Joint Genome Institute"/>
            <person name="Copeland A."/>
            <person name="Lucas S."/>
            <person name="Lapidus A."/>
            <person name="Barry K."/>
            <person name="Detter J.C."/>
            <person name="Glavina del Rio T."/>
            <person name="Hammon N."/>
            <person name="Israni S."/>
            <person name="Pitluck S."/>
            <person name="Chain P."/>
            <person name="Malfatti S."/>
            <person name="Shin M."/>
            <person name="Vergez L."/>
            <person name="Schmutz J."/>
            <person name="Larimer F."/>
            <person name="Land M."/>
            <person name="Hauser L."/>
            <person name="Kyrpides N."/>
            <person name="Kim E."/>
            <person name="Smith K.S."/>
            <person name="Ingram-Smith C."/>
            <person name="Richardson P."/>
        </authorList>
    </citation>
    <scope>NUCLEOTIDE SEQUENCE [LARGE SCALE GENOMIC DNA]</scope>
    <source>
        <strain evidence="11">DSM 6194 / JCM 14653 / NBRC 101360 / PT</strain>
    </source>
</reference>
<keyword evidence="7 9" id="KW-0520">NAD</keyword>
<evidence type="ECO:0000256" key="8">
    <source>
        <dbReference type="ARBA" id="ARBA00023256"/>
    </source>
</evidence>
<dbReference type="NCBIfam" id="TIGR00321">
    <property type="entry name" value="dhys"/>
    <property type="match status" value="1"/>
</dbReference>
<keyword evidence="8 9" id="KW-0386">Hypusine biosynthesis</keyword>
<proteinExistence type="inferred from homology"/>
<accession>A0B8F7</accession>
<evidence type="ECO:0000256" key="4">
    <source>
        <dbReference type="ARBA" id="ARBA00005041"/>
    </source>
</evidence>
<keyword evidence="6 9" id="KW-0808">Transferase</keyword>
<dbReference type="STRING" id="349307.Mthe_1200"/>
<evidence type="ECO:0000256" key="7">
    <source>
        <dbReference type="ARBA" id="ARBA00023027"/>
    </source>
</evidence>
<dbReference type="AlphaFoldDB" id="A0B8F7"/>
<evidence type="ECO:0000256" key="2">
    <source>
        <dbReference type="ARBA" id="ARBA00001911"/>
    </source>
</evidence>
<dbReference type="InterPro" id="IPR002773">
    <property type="entry name" value="Deoxyhypusine_synthase"/>
</dbReference>
<comment type="function">
    <text evidence="3 9">Catalyzes the NAD-dependent oxidative cleavage of spermidine and the subsequent transfer of the butylamine moiety of spermidine to the epsilon-amino group of a specific lysine residue of the eIF-5A precursor protein to form the intermediate deoxyhypusine residue.</text>
</comment>
<dbReference type="NCBIfam" id="NF002630">
    <property type="entry name" value="PRK02301.1"/>
    <property type="match status" value="1"/>
</dbReference>
<dbReference type="EMBL" id="CP000477">
    <property type="protein sequence ID" value="ABK14981.1"/>
    <property type="molecule type" value="Genomic_DNA"/>
</dbReference>
<name>A0B8F7_METTP</name>
<evidence type="ECO:0000256" key="1">
    <source>
        <dbReference type="ARBA" id="ARBA00000952"/>
    </source>
</evidence>
<dbReference type="Proteomes" id="UP000000674">
    <property type="component" value="Chromosome"/>
</dbReference>
<dbReference type="InterPro" id="IPR022899">
    <property type="entry name" value="Deoxyhypus_synthase_arc"/>
</dbReference>
<comment type="similarity">
    <text evidence="5 9">Belongs to the deoxyhypusine synthase family.</text>
</comment>
<dbReference type="HAMAP" id="MF_00153">
    <property type="entry name" value="DHS"/>
    <property type="match status" value="1"/>
</dbReference>
<comment type="pathway">
    <text evidence="4 9">Protein modification; eIF5A hypusination.</text>
</comment>
<comment type="catalytic activity">
    <reaction evidence="1 9">
        <text>[eIF5A protein]-L-lysine + spermidine = [eIF5A protein]-deoxyhypusine + propane-1,3-diamine</text>
        <dbReference type="Rhea" id="RHEA:33299"/>
        <dbReference type="Rhea" id="RHEA-COMP:10143"/>
        <dbReference type="Rhea" id="RHEA-COMP:10144"/>
        <dbReference type="ChEBI" id="CHEBI:29969"/>
        <dbReference type="ChEBI" id="CHEBI:57484"/>
        <dbReference type="ChEBI" id="CHEBI:57834"/>
        <dbReference type="ChEBI" id="CHEBI:82657"/>
        <dbReference type="EC" id="2.5.1.46"/>
    </reaction>
</comment>
<dbReference type="UniPathway" id="UPA00354"/>
<dbReference type="SUPFAM" id="SSF52467">
    <property type="entry name" value="DHS-like NAD/FAD-binding domain"/>
    <property type="match status" value="1"/>
</dbReference>
<dbReference type="InterPro" id="IPR029035">
    <property type="entry name" value="DHS-like_NAD/FAD-binding_dom"/>
</dbReference>
<evidence type="ECO:0000256" key="6">
    <source>
        <dbReference type="ARBA" id="ARBA00022679"/>
    </source>
</evidence>
<evidence type="ECO:0000256" key="9">
    <source>
        <dbReference type="HAMAP-Rule" id="MF_00153"/>
    </source>
</evidence>
<dbReference type="GO" id="GO:0034038">
    <property type="term" value="F:deoxyhypusine synthase activity"/>
    <property type="evidence" value="ECO:0007669"/>
    <property type="project" value="UniProtKB-UniRule"/>
</dbReference>
<comment type="cofactor">
    <cofactor evidence="2 9">
        <name>NAD(+)</name>
        <dbReference type="ChEBI" id="CHEBI:57540"/>
    </cofactor>
</comment>
<dbReference type="Gene3D" id="3.40.910.10">
    <property type="entry name" value="Deoxyhypusine synthase"/>
    <property type="match status" value="1"/>
</dbReference>
<dbReference type="GO" id="GO:0005737">
    <property type="term" value="C:cytoplasm"/>
    <property type="evidence" value="ECO:0007669"/>
    <property type="project" value="TreeGrafter"/>
</dbReference>
<dbReference type="KEGG" id="mtp:Mthe_1200"/>
<keyword evidence="11" id="KW-1185">Reference proteome</keyword>
<evidence type="ECO:0000313" key="11">
    <source>
        <dbReference type="Proteomes" id="UP000000674"/>
    </source>
</evidence>
<evidence type="ECO:0000256" key="5">
    <source>
        <dbReference type="ARBA" id="ARBA00009892"/>
    </source>
</evidence>
<protein>
    <recommendedName>
        <fullName evidence="9">Probable deoxyhypusine synthase</fullName>
        <shortName evidence="9">DHS</shortName>
        <ecNumber evidence="9">2.5.1.46</ecNumber>
    </recommendedName>
</protein>
<dbReference type="Pfam" id="PF01916">
    <property type="entry name" value="DS"/>
    <property type="match status" value="1"/>
</dbReference>
<dbReference type="InterPro" id="IPR036982">
    <property type="entry name" value="Deoxyhypusine_synthase_sf"/>
</dbReference>